<dbReference type="GO" id="GO:0005524">
    <property type="term" value="F:ATP binding"/>
    <property type="evidence" value="ECO:0007669"/>
    <property type="project" value="UniProtKB-KW"/>
</dbReference>
<dbReference type="EMBL" id="VLTJ01000042">
    <property type="protein sequence ID" value="TSH89118.1"/>
    <property type="molecule type" value="Genomic_DNA"/>
</dbReference>
<dbReference type="PANTHER" id="PTHR24221:SF248">
    <property type="entry name" value="ABC TRANSPORTER TRANSMEMBRANE REGION"/>
    <property type="match status" value="1"/>
</dbReference>
<gene>
    <name evidence="12" type="ORF">FOZ76_26275</name>
</gene>
<dbReference type="PROSITE" id="PS50929">
    <property type="entry name" value="ABC_TM1F"/>
    <property type="match status" value="1"/>
</dbReference>
<dbReference type="SUPFAM" id="SSF52540">
    <property type="entry name" value="P-loop containing nucleoside triphosphate hydrolases"/>
    <property type="match status" value="1"/>
</dbReference>
<dbReference type="RefSeq" id="WP_143951233.1">
    <property type="nucleotide sequence ID" value="NZ_BAABMB010000005.1"/>
</dbReference>
<reference evidence="12 13" key="1">
    <citation type="submission" date="2019-07" db="EMBL/GenBank/DDBJ databases">
        <title>Qingshengfaniella alkalisoli gen. nov., sp. nov., isolated from saline soil.</title>
        <authorList>
            <person name="Xu L."/>
            <person name="Huang X.-X."/>
            <person name="Sun J.-Q."/>
        </authorList>
    </citation>
    <scope>NUCLEOTIDE SEQUENCE [LARGE SCALE GENOMIC DNA]</scope>
    <source>
        <strain evidence="12 13">DSM 27279</strain>
    </source>
</reference>
<accession>A0A556A8A5</accession>
<dbReference type="SMART" id="SM00382">
    <property type="entry name" value="AAA"/>
    <property type="match status" value="1"/>
</dbReference>
<dbReference type="FunFam" id="1.20.1560.10:FF:000109">
    <property type="entry name" value="Alkaline protease secretion ATP-binding protein aprD"/>
    <property type="match status" value="1"/>
</dbReference>
<comment type="subcellular location">
    <subcellularLocation>
        <location evidence="1">Cell membrane</location>
        <topology evidence="1">Multi-pass membrane protein</topology>
    </subcellularLocation>
</comment>
<dbReference type="GO" id="GO:0030253">
    <property type="term" value="P:protein secretion by the type I secretion system"/>
    <property type="evidence" value="ECO:0007669"/>
    <property type="project" value="InterPro"/>
</dbReference>
<dbReference type="NCBIfam" id="TIGR01842">
    <property type="entry name" value="type_I_sec_PrtD"/>
    <property type="match status" value="1"/>
</dbReference>
<evidence type="ECO:0000256" key="3">
    <source>
        <dbReference type="ARBA" id="ARBA00022475"/>
    </source>
</evidence>
<keyword evidence="3" id="KW-1003">Cell membrane</keyword>
<dbReference type="PROSITE" id="PS00211">
    <property type="entry name" value="ABC_TRANSPORTER_1"/>
    <property type="match status" value="1"/>
</dbReference>
<keyword evidence="8 9" id="KW-0472">Membrane</keyword>
<dbReference type="InterPro" id="IPR011527">
    <property type="entry name" value="ABC1_TM_dom"/>
</dbReference>
<feature type="transmembrane region" description="Helical" evidence="9">
    <location>
        <begin position="248"/>
        <end position="266"/>
    </location>
</feature>
<dbReference type="Pfam" id="PF00005">
    <property type="entry name" value="ABC_tran"/>
    <property type="match status" value="1"/>
</dbReference>
<evidence type="ECO:0000259" key="10">
    <source>
        <dbReference type="PROSITE" id="PS50893"/>
    </source>
</evidence>
<dbReference type="GO" id="GO:0140359">
    <property type="term" value="F:ABC-type transporter activity"/>
    <property type="evidence" value="ECO:0007669"/>
    <property type="project" value="InterPro"/>
</dbReference>
<evidence type="ECO:0000256" key="5">
    <source>
        <dbReference type="ARBA" id="ARBA00022741"/>
    </source>
</evidence>
<dbReference type="GO" id="GO:0005886">
    <property type="term" value="C:plasma membrane"/>
    <property type="evidence" value="ECO:0007669"/>
    <property type="project" value="UniProtKB-SubCell"/>
</dbReference>
<dbReference type="Gene3D" id="3.40.50.300">
    <property type="entry name" value="P-loop containing nucleotide triphosphate hydrolases"/>
    <property type="match status" value="1"/>
</dbReference>
<dbReference type="FunFam" id="3.40.50.300:FF:001444">
    <property type="entry name" value="ABC transporter ATP-binding protein"/>
    <property type="match status" value="1"/>
</dbReference>
<feature type="transmembrane region" description="Helical" evidence="9">
    <location>
        <begin position="26"/>
        <end position="45"/>
    </location>
</feature>
<dbReference type="InterPro" id="IPR003439">
    <property type="entry name" value="ABC_transporter-like_ATP-bd"/>
</dbReference>
<evidence type="ECO:0000313" key="12">
    <source>
        <dbReference type="EMBL" id="TSH89118.1"/>
    </source>
</evidence>
<feature type="transmembrane region" description="Helical" evidence="9">
    <location>
        <begin position="57"/>
        <end position="77"/>
    </location>
</feature>
<comment type="caution">
    <text evidence="12">The sequence shown here is derived from an EMBL/GenBank/DDBJ whole genome shotgun (WGS) entry which is preliminary data.</text>
</comment>
<dbReference type="InterPro" id="IPR047957">
    <property type="entry name" value="ABC_AprD-like_6TM"/>
</dbReference>
<dbReference type="GO" id="GO:0016887">
    <property type="term" value="F:ATP hydrolysis activity"/>
    <property type="evidence" value="ECO:0007669"/>
    <property type="project" value="InterPro"/>
</dbReference>
<evidence type="ECO:0000256" key="6">
    <source>
        <dbReference type="ARBA" id="ARBA00022840"/>
    </source>
</evidence>
<evidence type="ECO:0000256" key="2">
    <source>
        <dbReference type="ARBA" id="ARBA00022448"/>
    </source>
</evidence>
<dbReference type="OrthoDB" id="8554730at2"/>
<dbReference type="AlphaFoldDB" id="A0A556A8A5"/>
<keyword evidence="13" id="KW-1185">Reference proteome</keyword>
<keyword evidence="2" id="KW-0813">Transport</keyword>
<feature type="domain" description="ABC transporter" evidence="10">
    <location>
        <begin position="332"/>
        <end position="567"/>
    </location>
</feature>
<evidence type="ECO:0000256" key="8">
    <source>
        <dbReference type="ARBA" id="ARBA00023136"/>
    </source>
</evidence>
<dbReference type="InterPro" id="IPR003593">
    <property type="entry name" value="AAA+_ATPase"/>
</dbReference>
<keyword evidence="5" id="KW-0547">Nucleotide-binding</keyword>
<evidence type="ECO:0000256" key="4">
    <source>
        <dbReference type="ARBA" id="ARBA00022692"/>
    </source>
</evidence>
<dbReference type="PANTHER" id="PTHR24221">
    <property type="entry name" value="ATP-BINDING CASSETTE SUB-FAMILY B"/>
    <property type="match status" value="1"/>
</dbReference>
<evidence type="ECO:0000259" key="11">
    <source>
        <dbReference type="PROSITE" id="PS50929"/>
    </source>
</evidence>
<dbReference type="GO" id="GO:0034040">
    <property type="term" value="F:ATPase-coupled lipid transmembrane transporter activity"/>
    <property type="evidence" value="ECO:0007669"/>
    <property type="project" value="TreeGrafter"/>
</dbReference>
<dbReference type="InterPro" id="IPR010128">
    <property type="entry name" value="ATPase_T1SS_PrtD-like"/>
</dbReference>
<keyword evidence="7 9" id="KW-1133">Transmembrane helix</keyword>
<sequence>MAGKLKAPRDEIVQALLGFKQAFRSVGVFSAIINLLMLSPAMYMLQLYDRVISSRNVYTLLMLTLILLGAYLVLAALEYIRSQVVIRVGAKLDLHLNRRVYTAAFEQNLKAGDGNASQALNDLTNIRQFFTGNTLFAFFDAPWAPIYIIVIFLFNVWLGVFALVGTLLLVVLAVINQSITKKPLAEANSMAVAASAYAGNTLRNAEVIEAMGMLPNLQQRWYRMHEKFLALQGEASEKAAKINAVTRFLRLSLQSGALGFGAFLVIEGQMTPGMMIAGSILMGRALAPVEGLINGRKTWSGVRSSHARLVKLLENNAPRGSSMSLPPPTGALSIEGVTAGPPGVRVPVLRNVNFNLEPGDVLGLIGPSGSGKSTLARLLVGIWPSFGGKVRLDGADVYQWNKDELGPHLGYLPQDIELFAGSISENISRFGNLDPERVVEAARMAGVHDMILQFAKGYDTQIGEGGANLSGGQRQRIALARALYGRPALVVLDEPNSNLDETGEEALRNAVGRMKESGQTVILITHRTSIIATTTKLLLLRDGTVNMFGPTPQVLAAIAQGNQQRKGGGPAAIGGPKPA</sequence>
<name>A0A556A8A5_9BURK</name>
<dbReference type="InterPro" id="IPR039421">
    <property type="entry name" value="Type_1_exporter"/>
</dbReference>
<dbReference type="Gene3D" id="1.20.1560.10">
    <property type="entry name" value="ABC transporter type 1, transmembrane domain"/>
    <property type="match status" value="1"/>
</dbReference>
<dbReference type="InterPro" id="IPR017871">
    <property type="entry name" value="ABC_transporter-like_CS"/>
</dbReference>
<keyword evidence="4 9" id="KW-0812">Transmembrane</keyword>
<proteinExistence type="predicted"/>
<protein>
    <submittedName>
        <fullName evidence="12">Type I secretion system permease/ATPase</fullName>
    </submittedName>
</protein>
<dbReference type="SUPFAM" id="SSF90123">
    <property type="entry name" value="ABC transporter transmembrane region"/>
    <property type="match status" value="1"/>
</dbReference>
<dbReference type="CDD" id="cd03246">
    <property type="entry name" value="ABCC_Protease_Secretion"/>
    <property type="match status" value="1"/>
</dbReference>
<feature type="transmembrane region" description="Helical" evidence="9">
    <location>
        <begin position="146"/>
        <end position="175"/>
    </location>
</feature>
<dbReference type="PROSITE" id="PS50893">
    <property type="entry name" value="ABC_TRANSPORTER_2"/>
    <property type="match status" value="1"/>
</dbReference>
<evidence type="ECO:0000256" key="9">
    <source>
        <dbReference type="SAM" id="Phobius"/>
    </source>
</evidence>
<feature type="domain" description="ABC transmembrane type-1" evidence="11">
    <location>
        <begin position="26"/>
        <end position="294"/>
    </location>
</feature>
<evidence type="ECO:0000256" key="1">
    <source>
        <dbReference type="ARBA" id="ARBA00004651"/>
    </source>
</evidence>
<evidence type="ECO:0000256" key="7">
    <source>
        <dbReference type="ARBA" id="ARBA00022989"/>
    </source>
</evidence>
<dbReference type="InterPro" id="IPR036640">
    <property type="entry name" value="ABC1_TM_sf"/>
</dbReference>
<keyword evidence="6" id="KW-0067">ATP-binding</keyword>
<dbReference type="Pfam" id="PF00664">
    <property type="entry name" value="ABC_membrane"/>
    <property type="match status" value="1"/>
</dbReference>
<dbReference type="InterPro" id="IPR027417">
    <property type="entry name" value="P-loop_NTPase"/>
</dbReference>
<dbReference type="GO" id="GO:0030256">
    <property type="term" value="C:type I protein secretion system complex"/>
    <property type="evidence" value="ECO:0007669"/>
    <property type="project" value="InterPro"/>
</dbReference>
<dbReference type="CDD" id="cd18586">
    <property type="entry name" value="ABC_6TM_PrtD_like"/>
    <property type="match status" value="1"/>
</dbReference>
<evidence type="ECO:0000313" key="13">
    <source>
        <dbReference type="Proteomes" id="UP000318405"/>
    </source>
</evidence>
<dbReference type="Proteomes" id="UP000318405">
    <property type="component" value="Unassembled WGS sequence"/>
</dbReference>
<organism evidence="12 13">
    <name type="scientific">Verticiella sediminum</name>
    <dbReference type="NCBI Taxonomy" id="1247510"/>
    <lineage>
        <taxon>Bacteria</taxon>
        <taxon>Pseudomonadati</taxon>
        <taxon>Pseudomonadota</taxon>
        <taxon>Betaproteobacteria</taxon>
        <taxon>Burkholderiales</taxon>
        <taxon>Alcaligenaceae</taxon>
        <taxon>Verticiella</taxon>
    </lineage>
</organism>